<protein>
    <submittedName>
        <fullName evidence="2">Uncharacterized protein</fullName>
    </submittedName>
</protein>
<feature type="compositionally biased region" description="Acidic residues" evidence="1">
    <location>
        <begin position="503"/>
        <end position="512"/>
    </location>
</feature>
<evidence type="ECO:0000313" key="3">
    <source>
        <dbReference type="Proteomes" id="UP000306631"/>
    </source>
</evidence>
<reference evidence="2 3" key="1">
    <citation type="submission" date="2019-04" db="EMBL/GenBank/DDBJ databases">
        <title>Microbes associate with the intestines of laboratory mice.</title>
        <authorList>
            <person name="Navarre W."/>
            <person name="Wong E."/>
            <person name="Huang K."/>
            <person name="Tropini C."/>
            <person name="Ng K."/>
            <person name="Yu B."/>
        </authorList>
    </citation>
    <scope>NUCLEOTIDE SEQUENCE [LARGE SCALE GENOMIC DNA]</scope>
    <source>
        <strain evidence="2 3">NM62_B4-13</strain>
    </source>
</reference>
<dbReference type="AlphaFoldDB" id="A0A4S2D103"/>
<dbReference type="OrthoDB" id="7816374at2"/>
<dbReference type="RefSeq" id="WP_136004803.1">
    <property type="nucleotide sequence ID" value="NZ_SRYW01000007.1"/>
</dbReference>
<accession>A0A4S2D103</accession>
<evidence type="ECO:0000256" key="1">
    <source>
        <dbReference type="SAM" id="MobiDB-lite"/>
    </source>
</evidence>
<proteinExistence type="predicted"/>
<comment type="caution">
    <text evidence="2">The sequence shown here is derived from an EMBL/GenBank/DDBJ whole genome shotgun (WGS) entry which is preliminary data.</text>
</comment>
<feature type="region of interest" description="Disordered" evidence="1">
    <location>
        <begin position="501"/>
        <end position="533"/>
    </location>
</feature>
<name>A0A4S2D103_STEMA</name>
<organism evidence="2 3">
    <name type="scientific">Stenotrophomonas maltophilia</name>
    <name type="common">Pseudomonas maltophilia</name>
    <name type="synonym">Xanthomonas maltophilia</name>
    <dbReference type="NCBI Taxonomy" id="40324"/>
    <lineage>
        <taxon>Bacteria</taxon>
        <taxon>Pseudomonadati</taxon>
        <taxon>Pseudomonadota</taxon>
        <taxon>Gammaproteobacteria</taxon>
        <taxon>Lysobacterales</taxon>
        <taxon>Lysobacteraceae</taxon>
        <taxon>Stenotrophomonas</taxon>
        <taxon>Stenotrophomonas maltophilia group</taxon>
    </lineage>
</organism>
<evidence type="ECO:0000313" key="2">
    <source>
        <dbReference type="EMBL" id="TGY34153.1"/>
    </source>
</evidence>
<dbReference type="Proteomes" id="UP000306631">
    <property type="component" value="Unassembled WGS sequence"/>
</dbReference>
<sequence>MGEFGWICGFSADAGFINQAAERFTTYAAAQRAAAGQIRLALMLDPSQPVLLPTVVPGVAHLPLQDLSRKPFRLLHAKVALLGFRDAATAGRHHLRLVVSTGNWTRQTLEESLDLAWRVDLEVAPDVADDAVSRADMMAAQGLFAWLLDLHDTRLLEADTPLSGRDAADHVDQWIARCNRAPRARPRLLDTRSRSLLDQIIAGLKREGGVARSHLCMGSGFYEAATVRKGGTGTPVLPHKIVKRLKASQALSPRARVDLYVNPQACQAIAGAVDHLRLDADHPIHVRAAAAPAAVFGAGHERTLHAKFLFSSNRSTTTGACNSAWLYLGSGNLTTAGLLNAASQAGGNLEAGILEFPEGLSWKKSADPSRWIENLLPIGGNTLDDLPSLQPGDPWVPPPPQHVAAPIAYLVWTADGRLTRPDPTAGDVEVLDEAGTACAITADGYTWSGPAPRLVRVRWVAGAEARLAWVPVIDAHGRVAATPLPAIDLDHAWTQLAAFPGLPDEEEGEGEGDPGIFPDDRHTGPKRRTPRNLTPGTAIRQMMMLIEQIAAQQTAVDAVDWTAWCNRLEQSLFQARQCPAVTCFVQMQLNPLSPLRAPAFRPDFAEDAGTAAGRHYEQTLRRIELAWETHDYAPLEGRQ</sequence>
<dbReference type="EMBL" id="SRYW01000007">
    <property type="protein sequence ID" value="TGY34153.1"/>
    <property type="molecule type" value="Genomic_DNA"/>
</dbReference>
<dbReference type="CDD" id="cd00138">
    <property type="entry name" value="PLDc_SF"/>
    <property type="match status" value="1"/>
</dbReference>
<gene>
    <name evidence="2" type="ORF">E5352_09770</name>
</gene>